<gene>
    <name evidence="3" type="ORF">G7077_09445</name>
</gene>
<dbReference type="GO" id="GO:0035438">
    <property type="term" value="F:cyclic-di-GMP binding"/>
    <property type="evidence" value="ECO:0007669"/>
    <property type="project" value="InterPro"/>
</dbReference>
<evidence type="ECO:0000259" key="2">
    <source>
        <dbReference type="Pfam" id="PF07238"/>
    </source>
</evidence>
<feature type="transmembrane region" description="Helical" evidence="1">
    <location>
        <begin position="147"/>
        <end position="166"/>
    </location>
</feature>
<dbReference type="EMBL" id="CP049869">
    <property type="protein sequence ID" value="QIK79084.1"/>
    <property type="molecule type" value="Genomic_DNA"/>
</dbReference>
<organism evidence="3 4">
    <name type="scientific">Sphingomonas piscis</name>
    <dbReference type="NCBI Taxonomy" id="2714943"/>
    <lineage>
        <taxon>Bacteria</taxon>
        <taxon>Pseudomonadati</taxon>
        <taxon>Pseudomonadota</taxon>
        <taxon>Alphaproteobacteria</taxon>
        <taxon>Sphingomonadales</taxon>
        <taxon>Sphingomonadaceae</taxon>
        <taxon>Sphingomonas</taxon>
    </lineage>
</organism>
<keyword evidence="1" id="KW-0812">Transmembrane</keyword>
<feature type="domain" description="PilZ" evidence="2">
    <location>
        <begin position="16"/>
        <end position="98"/>
    </location>
</feature>
<dbReference type="RefSeq" id="WP_166411475.1">
    <property type="nucleotide sequence ID" value="NZ_CP049869.1"/>
</dbReference>
<protein>
    <submittedName>
        <fullName evidence="3">PilZ domain-containing protein</fullName>
    </submittedName>
</protein>
<evidence type="ECO:0000256" key="1">
    <source>
        <dbReference type="SAM" id="Phobius"/>
    </source>
</evidence>
<evidence type="ECO:0000313" key="4">
    <source>
        <dbReference type="Proteomes" id="UP000503222"/>
    </source>
</evidence>
<dbReference type="AlphaFoldDB" id="A0A6G7YQS7"/>
<dbReference type="Proteomes" id="UP000503222">
    <property type="component" value="Chromosome"/>
</dbReference>
<dbReference type="SUPFAM" id="SSF141371">
    <property type="entry name" value="PilZ domain-like"/>
    <property type="match status" value="1"/>
</dbReference>
<dbReference type="Pfam" id="PF07238">
    <property type="entry name" value="PilZ"/>
    <property type="match status" value="1"/>
</dbReference>
<accession>A0A6G7YQS7</accession>
<name>A0A6G7YQS7_9SPHN</name>
<dbReference type="InterPro" id="IPR009875">
    <property type="entry name" value="PilZ_domain"/>
</dbReference>
<reference evidence="3 4" key="1">
    <citation type="submission" date="2020-03" db="EMBL/GenBank/DDBJ databases">
        <title>Sphingomonas sp. nov., isolated from fish.</title>
        <authorList>
            <person name="Hyun D.-W."/>
            <person name="Bae J.-W."/>
        </authorList>
    </citation>
    <scope>NUCLEOTIDE SEQUENCE [LARGE SCALE GENOMIC DNA]</scope>
    <source>
        <strain evidence="3 4">HDW15B</strain>
    </source>
</reference>
<evidence type="ECO:0000313" key="3">
    <source>
        <dbReference type="EMBL" id="QIK79084.1"/>
    </source>
</evidence>
<sequence>MTSHRAFIQTEELEVNRRFATRHKLRLTTRGVTTSGDADLLILDISVTGLLLETAFDLTEGDFLDLNIPGASGSRAVVKWVSGRLVGCEFQETISSAAISAALLQSAPAARGALEAQYAEGFLIADDSLPNLQSAEVELSFGAKLRWILGLAIVGWAAAAALLWWIT</sequence>
<keyword evidence="4" id="KW-1185">Reference proteome</keyword>
<proteinExistence type="predicted"/>
<keyword evidence="1" id="KW-1133">Transmembrane helix</keyword>
<keyword evidence="1" id="KW-0472">Membrane</keyword>
<dbReference type="KEGG" id="spii:G7077_09445"/>